<evidence type="ECO:0000313" key="3">
    <source>
        <dbReference type="Proteomes" id="UP000002068"/>
    </source>
</evidence>
<dbReference type="InterPro" id="IPR051534">
    <property type="entry name" value="CBASS_pafABC_assoc_protein"/>
</dbReference>
<accession>A0A0H3N3E2</accession>
<dbReference type="HOGENOM" id="CLU_041141_5_2_9"/>
<proteinExistence type="predicted"/>
<dbReference type="PATRIC" id="fig|645462.16.peg.2052"/>
<dbReference type="SUPFAM" id="SSF46785">
    <property type="entry name" value="Winged helix' DNA-binding domain"/>
    <property type="match status" value="1"/>
</dbReference>
<sequence>MKRGVYLSKVKRLTDVWIYINDKQKFTIKELSEEFNLSAKTIQRYLKELNKMGLPIQAEQGRNGGYRVLNNSYIPPVIFTEKEVMIILFALKSLQIYNYKLMEIEINSIMRKVSYERKSSIKVGIENIKRYIGFVANDTNDGDFKSSNVTEFFRASSESLILNIKYKCGNQILEKNVCPIGIYLNKGAWFSPAYDCKSDKIILVHIDNIIDIKRTGESKKIHINLEEWLHEVYNNLYGNSSTTKKFGEIIYLNVLLTKEGVSKIKDSSWNLDMELNEDGSGIISTFIKVEDIDCYASILFFIGNNAKVIEPKFLNKLLYDKANELRYFYEENMV</sequence>
<organism evidence="2 3">
    <name type="scientific">Clostridioides difficile (strain CD196)</name>
    <name type="common">Peptoclostridium difficile</name>
    <dbReference type="NCBI Taxonomy" id="645462"/>
    <lineage>
        <taxon>Bacteria</taxon>
        <taxon>Bacillati</taxon>
        <taxon>Bacillota</taxon>
        <taxon>Clostridia</taxon>
        <taxon>Peptostreptococcales</taxon>
        <taxon>Peptostreptococcaceae</taxon>
        <taxon>Clostridioides</taxon>
    </lineage>
</organism>
<dbReference type="PANTHER" id="PTHR34580:SF9">
    <property type="entry name" value="SLL5097 PROTEIN"/>
    <property type="match status" value="1"/>
</dbReference>
<name>A0A0H3N3E2_CLODC</name>
<dbReference type="InterPro" id="IPR036390">
    <property type="entry name" value="WH_DNA-bd_sf"/>
</dbReference>
<dbReference type="Proteomes" id="UP000002068">
    <property type="component" value="Chromosome"/>
</dbReference>
<dbReference type="Pfam" id="PF08279">
    <property type="entry name" value="HTH_11"/>
    <property type="match status" value="1"/>
</dbReference>
<dbReference type="EMBL" id="FN538970">
    <property type="protein sequence ID" value="CBA63762.1"/>
    <property type="molecule type" value="Genomic_DNA"/>
</dbReference>
<protein>
    <recommendedName>
        <fullName evidence="1">Helix-turn-helix type 11 domain-containing protein</fullName>
    </recommendedName>
</protein>
<dbReference type="InterPro" id="IPR013196">
    <property type="entry name" value="HTH_11"/>
</dbReference>
<evidence type="ECO:0000259" key="1">
    <source>
        <dbReference type="Pfam" id="PF08279"/>
    </source>
</evidence>
<dbReference type="InterPro" id="IPR036388">
    <property type="entry name" value="WH-like_DNA-bd_sf"/>
</dbReference>
<dbReference type="PANTHER" id="PTHR34580">
    <property type="match status" value="1"/>
</dbReference>
<feature type="domain" description="Helix-turn-helix type 11" evidence="1">
    <location>
        <begin position="15"/>
        <end position="67"/>
    </location>
</feature>
<gene>
    <name evidence="2" type="ordered locus">CD196_1960</name>
</gene>
<dbReference type="KEGG" id="cdc:CD196_1960"/>
<dbReference type="Gene3D" id="1.10.10.10">
    <property type="entry name" value="Winged helix-like DNA-binding domain superfamily/Winged helix DNA-binding domain"/>
    <property type="match status" value="1"/>
</dbReference>
<evidence type="ECO:0000313" key="2">
    <source>
        <dbReference type="EMBL" id="CBA63762.1"/>
    </source>
</evidence>
<dbReference type="AlphaFoldDB" id="A0A0H3N3E2"/>
<reference evidence="2 3" key="1">
    <citation type="journal article" date="2009" name="Genome Biol.">
        <title>Comparative genome and phenotypic analysis of Clostridium difficile 027 strains provides insight into the evolution of a hypervirulent bacterium.</title>
        <authorList>
            <person name="Stabler R.A."/>
            <person name="He M."/>
            <person name="Dawson L."/>
            <person name="Martin M."/>
            <person name="Valiente E."/>
            <person name="Corton C."/>
            <person name="Lawley T.D."/>
            <person name="Sebaihia M."/>
            <person name="Quail M.A."/>
            <person name="Rose G."/>
            <person name="Gerding D.N."/>
            <person name="Gibert M."/>
            <person name="Popoff M.R."/>
            <person name="Parkhill J."/>
            <person name="Dougan G."/>
            <person name="Wren B.W."/>
        </authorList>
    </citation>
    <scope>NUCLEOTIDE SEQUENCE [LARGE SCALE GENOMIC DNA]</scope>
    <source>
        <strain evidence="2 3">CD196</strain>
    </source>
</reference>